<comment type="caution">
    <text evidence="2">The sequence shown here is derived from an EMBL/GenBank/DDBJ whole genome shotgun (WGS) entry which is preliminary data.</text>
</comment>
<organism evidence="2 3">
    <name type="scientific">Qipengyuania mesophila</name>
    <dbReference type="NCBI Taxonomy" id="2867246"/>
    <lineage>
        <taxon>Bacteria</taxon>
        <taxon>Pseudomonadati</taxon>
        <taxon>Pseudomonadota</taxon>
        <taxon>Alphaproteobacteria</taxon>
        <taxon>Sphingomonadales</taxon>
        <taxon>Erythrobacteraceae</taxon>
        <taxon>Qipengyuania</taxon>
    </lineage>
</organism>
<name>A0ABS7JVJ6_9SPHN</name>
<evidence type="ECO:0000313" key="3">
    <source>
        <dbReference type="Proteomes" id="UP000782554"/>
    </source>
</evidence>
<dbReference type="Proteomes" id="UP000782554">
    <property type="component" value="Unassembled WGS sequence"/>
</dbReference>
<evidence type="ECO:0000313" key="2">
    <source>
        <dbReference type="EMBL" id="MBX7501675.1"/>
    </source>
</evidence>
<dbReference type="RefSeq" id="WP_221602741.1">
    <property type="nucleotide sequence ID" value="NZ_JAIGNU010000001.1"/>
</dbReference>
<dbReference type="EMBL" id="JAIGNU010000001">
    <property type="protein sequence ID" value="MBX7501675.1"/>
    <property type="molecule type" value="Genomic_DNA"/>
</dbReference>
<evidence type="ECO:0000256" key="1">
    <source>
        <dbReference type="SAM" id="SignalP"/>
    </source>
</evidence>
<proteinExistence type="predicted"/>
<sequence length="118" mass="12459">MFRILFLMLIAGGLTVQAAAYAAVPMSLEVESTEHCSEMEMTAMTGSPETDSGTPCEDMNLACLVAMNCLPPLAMSGDSPSDMVQLSVPQSFLPLGIKWLNSAPLIPESPPPKATLTV</sequence>
<reference evidence="2 3" key="1">
    <citation type="submission" date="2021-08" db="EMBL/GenBank/DDBJ databases">
        <title>Comparative Genomics Analysis of the Genus Qipengyuania Reveals Extensive Genetic Diversity and Metabolic Versatility, Including the Description of Fifteen Novel Species.</title>
        <authorList>
            <person name="Liu Y."/>
        </authorList>
    </citation>
    <scope>NUCLEOTIDE SEQUENCE [LARGE SCALE GENOMIC DNA]</scope>
    <source>
        <strain evidence="2 3">YG27</strain>
    </source>
</reference>
<gene>
    <name evidence="2" type="ORF">K3181_09495</name>
</gene>
<protein>
    <submittedName>
        <fullName evidence="2">Uncharacterized protein</fullName>
    </submittedName>
</protein>
<keyword evidence="1" id="KW-0732">Signal</keyword>
<feature type="signal peptide" evidence="1">
    <location>
        <begin position="1"/>
        <end position="22"/>
    </location>
</feature>
<keyword evidence="3" id="KW-1185">Reference proteome</keyword>
<feature type="chain" id="PRO_5046268682" evidence="1">
    <location>
        <begin position="23"/>
        <end position="118"/>
    </location>
</feature>
<accession>A0ABS7JVJ6</accession>